<feature type="transmembrane region" description="Helical" evidence="5">
    <location>
        <begin position="206"/>
        <end position="226"/>
    </location>
</feature>
<dbReference type="EMBL" id="QRGR01000004">
    <property type="protein sequence ID" value="RDV16452.1"/>
    <property type="molecule type" value="Genomic_DNA"/>
</dbReference>
<feature type="transmembrane region" description="Helical" evidence="5">
    <location>
        <begin position="80"/>
        <end position="100"/>
    </location>
</feature>
<dbReference type="Proteomes" id="UP000256708">
    <property type="component" value="Unassembled WGS sequence"/>
</dbReference>
<feature type="domain" description="O-antigen ligase-related" evidence="6">
    <location>
        <begin position="169"/>
        <end position="341"/>
    </location>
</feature>
<protein>
    <submittedName>
        <fullName evidence="7">O-antigen ligase domain-containing protein</fullName>
    </submittedName>
</protein>
<evidence type="ECO:0000256" key="2">
    <source>
        <dbReference type="ARBA" id="ARBA00022692"/>
    </source>
</evidence>
<evidence type="ECO:0000256" key="4">
    <source>
        <dbReference type="ARBA" id="ARBA00023136"/>
    </source>
</evidence>
<organism evidence="7 8">
    <name type="scientific">Pontibacter diazotrophicus</name>
    <dbReference type="NCBI Taxonomy" id="1400979"/>
    <lineage>
        <taxon>Bacteria</taxon>
        <taxon>Pseudomonadati</taxon>
        <taxon>Bacteroidota</taxon>
        <taxon>Cytophagia</taxon>
        <taxon>Cytophagales</taxon>
        <taxon>Hymenobacteraceae</taxon>
        <taxon>Pontibacter</taxon>
    </lineage>
</organism>
<keyword evidence="8" id="KW-1185">Reference proteome</keyword>
<comment type="caution">
    <text evidence="7">The sequence shown here is derived from an EMBL/GenBank/DDBJ whole genome shotgun (WGS) entry which is preliminary data.</text>
</comment>
<gene>
    <name evidence="7" type="ORF">DXT99_04420</name>
</gene>
<dbReference type="GO" id="GO:0016020">
    <property type="term" value="C:membrane"/>
    <property type="evidence" value="ECO:0007669"/>
    <property type="project" value="UniProtKB-SubCell"/>
</dbReference>
<keyword evidence="3 5" id="KW-1133">Transmembrane helix</keyword>
<dbReference type="InterPro" id="IPR051533">
    <property type="entry name" value="WaaL-like"/>
</dbReference>
<dbReference type="Pfam" id="PF04932">
    <property type="entry name" value="Wzy_C"/>
    <property type="match status" value="1"/>
</dbReference>
<sequence length="420" mass="48548">MLKRILIAATILGLFGTMTNLVYISPLPTLIAALLLPLVYVNKQYVPRPVFWLLLFTIFTVISTLLYHPESFLQFGFYRYDGNFFISYLPLLVLPFFSFNLDIKRILKYFLLFSTAVNIIVYIPYLFRPDLAFFGLFLSTNGAGGFFSLVTSLAFLFFLERRTYTNLLLLVINVLFLYSTYSRGSMLGLGLGIMCLLFFRMRKSYLISLLFVSMTVVQGLILFNTYPDYKKHIQNGPGNSIYENYDIFANQKFGSVSTKLNNVYIRIYETWPRAVDSFLHSPFVGTGFGSLNDVPFVYKDVIPFIVTTNKQEDKVYNDSHAHHSFLHFLGEQGIIGLLLFLTFWMSVYRYLQNNNYHPVTRDFLLISFFNLSIMSFTEHRITTPSNALPFVIVLGLYFVYVNYQKRQEAMIPAGDVQDPL</sequence>
<evidence type="ECO:0000256" key="5">
    <source>
        <dbReference type="SAM" id="Phobius"/>
    </source>
</evidence>
<evidence type="ECO:0000256" key="1">
    <source>
        <dbReference type="ARBA" id="ARBA00004141"/>
    </source>
</evidence>
<proteinExistence type="predicted"/>
<evidence type="ECO:0000259" key="6">
    <source>
        <dbReference type="Pfam" id="PF04932"/>
    </source>
</evidence>
<evidence type="ECO:0000313" key="7">
    <source>
        <dbReference type="EMBL" id="RDV16452.1"/>
    </source>
</evidence>
<feature type="transmembrane region" description="Helical" evidence="5">
    <location>
        <begin position="49"/>
        <end position="68"/>
    </location>
</feature>
<dbReference type="OrthoDB" id="115889at2"/>
<feature type="transmembrane region" description="Helical" evidence="5">
    <location>
        <begin position="134"/>
        <end position="158"/>
    </location>
</feature>
<dbReference type="GO" id="GO:0016874">
    <property type="term" value="F:ligase activity"/>
    <property type="evidence" value="ECO:0007669"/>
    <property type="project" value="UniProtKB-KW"/>
</dbReference>
<comment type="subcellular location">
    <subcellularLocation>
        <location evidence="1">Membrane</location>
        <topology evidence="1">Multi-pass membrane protein</topology>
    </subcellularLocation>
</comment>
<feature type="transmembrane region" description="Helical" evidence="5">
    <location>
        <begin position="333"/>
        <end position="351"/>
    </location>
</feature>
<feature type="transmembrane region" description="Helical" evidence="5">
    <location>
        <begin position="387"/>
        <end position="403"/>
    </location>
</feature>
<dbReference type="RefSeq" id="WP_115564312.1">
    <property type="nucleotide sequence ID" value="NZ_QRGR01000004.1"/>
</dbReference>
<feature type="transmembrane region" description="Helical" evidence="5">
    <location>
        <begin position="170"/>
        <end position="199"/>
    </location>
</feature>
<dbReference type="PANTHER" id="PTHR37422:SF17">
    <property type="entry name" value="O-ANTIGEN LIGASE"/>
    <property type="match status" value="1"/>
</dbReference>
<name>A0A3D8LHT2_9BACT</name>
<feature type="transmembrane region" description="Helical" evidence="5">
    <location>
        <begin position="106"/>
        <end position="127"/>
    </location>
</feature>
<accession>A0A3D8LHT2</accession>
<dbReference type="PANTHER" id="PTHR37422">
    <property type="entry name" value="TEICHURONIC ACID BIOSYNTHESIS PROTEIN TUAE"/>
    <property type="match status" value="1"/>
</dbReference>
<evidence type="ECO:0000313" key="8">
    <source>
        <dbReference type="Proteomes" id="UP000256708"/>
    </source>
</evidence>
<keyword evidence="4 5" id="KW-0472">Membrane</keyword>
<keyword evidence="7" id="KW-0436">Ligase</keyword>
<keyword evidence="2 5" id="KW-0812">Transmembrane</keyword>
<reference evidence="8" key="1">
    <citation type="submission" date="2018-08" db="EMBL/GenBank/DDBJ databases">
        <authorList>
            <person name="Liu Z.-W."/>
            <person name="Du Z.-J."/>
        </authorList>
    </citation>
    <scope>NUCLEOTIDE SEQUENCE [LARGE SCALE GENOMIC DNA]</scope>
    <source>
        <strain evidence="8">H4X</strain>
    </source>
</reference>
<dbReference type="AlphaFoldDB" id="A0A3D8LHT2"/>
<dbReference type="InterPro" id="IPR007016">
    <property type="entry name" value="O-antigen_ligase-rel_domated"/>
</dbReference>
<evidence type="ECO:0000256" key="3">
    <source>
        <dbReference type="ARBA" id="ARBA00022989"/>
    </source>
</evidence>